<feature type="transmembrane region" description="Helical" evidence="6">
    <location>
        <begin position="264"/>
        <end position="284"/>
    </location>
</feature>
<dbReference type="STRING" id="54.SAMN02745121_02674"/>
<reference evidence="9" key="1">
    <citation type="submission" date="2016-10" db="EMBL/GenBank/DDBJ databases">
        <authorList>
            <person name="Varghese N."/>
            <person name="Submissions S."/>
        </authorList>
    </citation>
    <scope>NUCLEOTIDE SEQUENCE [LARGE SCALE GENOMIC DNA]</scope>
    <source>
        <strain evidence="9">ATCC 25963</strain>
    </source>
</reference>
<dbReference type="PROSITE" id="PS50850">
    <property type="entry name" value="MFS"/>
    <property type="match status" value="1"/>
</dbReference>
<keyword evidence="9" id="KW-1185">Reference proteome</keyword>
<dbReference type="InterPro" id="IPR001958">
    <property type="entry name" value="Tet-R_TetA/multi-R_MdtG-like"/>
</dbReference>
<keyword evidence="4 6" id="KW-1133">Transmembrane helix</keyword>
<feature type="transmembrane region" description="Helical" evidence="6">
    <location>
        <begin position="321"/>
        <end position="343"/>
    </location>
</feature>
<proteinExistence type="predicted"/>
<feature type="transmembrane region" description="Helical" evidence="6">
    <location>
        <begin position="389"/>
        <end position="408"/>
    </location>
</feature>
<feature type="domain" description="Major facilitator superfamily (MFS) profile" evidence="7">
    <location>
        <begin position="20"/>
        <end position="412"/>
    </location>
</feature>
<feature type="transmembrane region" description="Helical" evidence="6">
    <location>
        <begin position="355"/>
        <end position="377"/>
    </location>
</feature>
<keyword evidence="5 6" id="KW-0472">Membrane</keyword>
<evidence type="ECO:0000256" key="1">
    <source>
        <dbReference type="ARBA" id="ARBA00004141"/>
    </source>
</evidence>
<evidence type="ECO:0000313" key="8">
    <source>
        <dbReference type="EMBL" id="SFE01275.1"/>
    </source>
</evidence>
<feature type="transmembrane region" description="Helical" evidence="6">
    <location>
        <begin position="225"/>
        <end position="244"/>
    </location>
</feature>
<dbReference type="InterPro" id="IPR020846">
    <property type="entry name" value="MFS_dom"/>
</dbReference>
<dbReference type="InterPro" id="IPR036259">
    <property type="entry name" value="MFS_trans_sf"/>
</dbReference>
<keyword evidence="2" id="KW-0813">Transport</keyword>
<dbReference type="InterPro" id="IPR044770">
    <property type="entry name" value="MFS_spinster-like"/>
</dbReference>
<organism evidence="8 9">
    <name type="scientific">Nannocystis exedens</name>
    <dbReference type="NCBI Taxonomy" id="54"/>
    <lineage>
        <taxon>Bacteria</taxon>
        <taxon>Pseudomonadati</taxon>
        <taxon>Myxococcota</taxon>
        <taxon>Polyangia</taxon>
        <taxon>Nannocystales</taxon>
        <taxon>Nannocystaceae</taxon>
        <taxon>Nannocystis</taxon>
    </lineage>
</organism>
<comment type="subcellular location">
    <subcellularLocation>
        <location evidence="1">Membrane</location>
        <topology evidence="1">Multi-pass membrane protein</topology>
    </subcellularLocation>
</comment>
<dbReference type="Pfam" id="PF07690">
    <property type="entry name" value="MFS_1"/>
    <property type="match status" value="1"/>
</dbReference>
<dbReference type="OrthoDB" id="5315372at2"/>
<keyword evidence="3 6" id="KW-0812">Transmembrane</keyword>
<feature type="transmembrane region" description="Helical" evidence="6">
    <location>
        <begin position="175"/>
        <end position="195"/>
    </location>
</feature>
<dbReference type="CDD" id="cd17328">
    <property type="entry name" value="MFS_spinster_like"/>
    <property type="match status" value="1"/>
</dbReference>
<dbReference type="EMBL" id="FOMX01000007">
    <property type="protein sequence ID" value="SFE01275.1"/>
    <property type="molecule type" value="Genomic_DNA"/>
</dbReference>
<accession>A0A1I1X1H8</accession>
<feature type="transmembrane region" description="Helical" evidence="6">
    <location>
        <begin position="59"/>
        <end position="78"/>
    </location>
</feature>
<dbReference type="PRINTS" id="PR01035">
    <property type="entry name" value="TCRTETA"/>
</dbReference>
<evidence type="ECO:0000259" key="7">
    <source>
        <dbReference type="PROSITE" id="PS50850"/>
    </source>
</evidence>
<gene>
    <name evidence="8" type="ORF">SAMN02745121_02674</name>
</gene>
<evidence type="ECO:0000313" key="9">
    <source>
        <dbReference type="Proteomes" id="UP000199400"/>
    </source>
</evidence>
<name>A0A1I1X1H8_9BACT</name>
<dbReference type="GO" id="GO:0022857">
    <property type="term" value="F:transmembrane transporter activity"/>
    <property type="evidence" value="ECO:0007669"/>
    <property type="project" value="InterPro"/>
</dbReference>
<evidence type="ECO:0000256" key="2">
    <source>
        <dbReference type="ARBA" id="ARBA00022448"/>
    </source>
</evidence>
<dbReference type="PANTHER" id="PTHR23505:SF79">
    <property type="entry name" value="PROTEIN SPINSTER"/>
    <property type="match status" value="1"/>
</dbReference>
<evidence type="ECO:0000256" key="5">
    <source>
        <dbReference type="ARBA" id="ARBA00023136"/>
    </source>
</evidence>
<dbReference type="Gene3D" id="1.20.1250.20">
    <property type="entry name" value="MFS general substrate transporter like domains"/>
    <property type="match status" value="2"/>
</dbReference>
<dbReference type="InterPro" id="IPR011701">
    <property type="entry name" value="MFS"/>
</dbReference>
<sequence>MLRPPMAERPRFSSRYLAYALAVVFFANFLNYADRQVVSALEVEIKSAFAMTKAEFGMLWSAFTLGYMVFAPLIGYWAGRYRRTMIFAACVFIWSLATIGSGLATGKTGLFLSRFLIGVGEAGCLVIGPTLVADYFSDRVRGRALALFFLGMPLGGTAGYLIGGLVTHYSGSWQNAFYVAGAPGLLIAVLIALLAEPSRVGHSGTGSHEHVHGVRSYLALLRNKTLMLIILAQAFAVMILVPILHYSIEFFQKERGMTKVEASLALGVIGLVGGLIGSGLAGLLGDRLARRTRGAYALLAGIAYALALPAFFIGFSAESRAIFLPALGVGATCLFLCMPSVNTQIANVVPGAQRAMAYALAVFILHFLGDMAAPPLFGQVAEVYGSQQTFLVTSSTLILAATCCFVAVRTAEKDIKKFVEGQP</sequence>
<dbReference type="Proteomes" id="UP000199400">
    <property type="component" value="Unassembled WGS sequence"/>
</dbReference>
<feature type="transmembrane region" description="Helical" evidence="6">
    <location>
        <begin position="85"/>
        <end position="105"/>
    </location>
</feature>
<evidence type="ECO:0000256" key="3">
    <source>
        <dbReference type="ARBA" id="ARBA00022692"/>
    </source>
</evidence>
<dbReference type="GO" id="GO:0016020">
    <property type="term" value="C:membrane"/>
    <property type="evidence" value="ECO:0007669"/>
    <property type="project" value="UniProtKB-SubCell"/>
</dbReference>
<dbReference type="PANTHER" id="PTHR23505">
    <property type="entry name" value="SPINSTER"/>
    <property type="match status" value="1"/>
</dbReference>
<feature type="transmembrane region" description="Helical" evidence="6">
    <location>
        <begin position="111"/>
        <end position="132"/>
    </location>
</feature>
<dbReference type="AlphaFoldDB" id="A0A1I1X1H8"/>
<feature type="transmembrane region" description="Helical" evidence="6">
    <location>
        <begin position="296"/>
        <end position="315"/>
    </location>
</feature>
<evidence type="ECO:0000256" key="6">
    <source>
        <dbReference type="SAM" id="Phobius"/>
    </source>
</evidence>
<feature type="transmembrane region" description="Helical" evidence="6">
    <location>
        <begin position="144"/>
        <end position="163"/>
    </location>
</feature>
<protein>
    <submittedName>
        <fullName evidence="8">Predicted arabinose efflux permease, MFS family</fullName>
    </submittedName>
</protein>
<evidence type="ECO:0000256" key="4">
    <source>
        <dbReference type="ARBA" id="ARBA00022989"/>
    </source>
</evidence>
<dbReference type="SUPFAM" id="SSF103473">
    <property type="entry name" value="MFS general substrate transporter"/>
    <property type="match status" value="1"/>
</dbReference>